<evidence type="ECO:0000256" key="1">
    <source>
        <dbReference type="ARBA" id="ARBA00023125"/>
    </source>
</evidence>
<evidence type="ECO:0000313" key="5">
    <source>
        <dbReference type="EMBL" id="VFT78996.1"/>
    </source>
</evidence>
<dbReference type="SUPFAM" id="SSF46689">
    <property type="entry name" value="Homeodomain-like"/>
    <property type="match status" value="1"/>
</dbReference>
<organism evidence="5 6">
    <name type="scientific">Aphanomyces stellatus</name>
    <dbReference type="NCBI Taxonomy" id="120398"/>
    <lineage>
        <taxon>Eukaryota</taxon>
        <taxon>Sar</taxon>
        <taxon>Stramenopiles</taxon>
        <taxon>Oomycota</taxon>
        <taxon>Saprolegniomycetes</taxon>
        <taxon>Saprolegniales</taxon>
        <taxon>Verrucalvaceae</taxon>
        <taxon>Aphanomyces</taxon>
    </lineage>
</organism>
<protein>
    <submittedName>
        <fullName evidence="5">Aste57867_1787 protein</fullName>
    </submittedName>
</protein>
<dbReference type="PANTHER" id="PTHR19303:SF57">
    <property type="entry name" value="HTH CENPB-TYPE DOMAIN-CONTAINING PROTEIN"/>
    <property type="match status" value="1"/>
</dbReference>
<keyword evidence="1" id="KW-0238">DNA-binding</keyword>
<evidence type="ECO:0000313" key="6">
    <source>
        <dbReference type="Proteomes" id="UP000332933"/>
    </source>
</evidence>
<dbReference type="Pfam" id="PF03221">
    <property type="entry name" value="HTH_Tnp_Tc5"/>
    <property type="match status" value="1"/>
</dbReference>
<gene>
    <name evidence="5" type="primary">Aste57867_1787</name>
    <name evidence="4" type="ORF">As57867_001785</name>
    <name evidence="5" type="ORF">ASTE57867_1787</name>
</gene>
<proteinExistence type="predicted"/>
<feature type="region of interest" description="Disordered" evidence="2">
    <location>
        <begin position="1"/>
        <end position="27"/>
    </location>
</feature>
<dbReference type="AlphaFoldDB" id="A0A485K9I9"/>
<dbReference type="Proteomes" id="UP000332933">
    <property type="component" value="Unassembled WGS sequence"/>
</dbReference>
<feature type="compositionally biased region" description="Basic residues" evidence="2">
    <location>
        <begin position="9"/>
        <end position="27"/>
    </location>
</feature>
<dbReference type="PANTHER" id="PTHR19303">
    <property type="entry name" value="TRANSPOSON"/>
    <property type="match status" value="1"/>
</dbReference>
<evidence type="ECO:0000259" key="3">
    <source>
        <dbReference type="PROSITE" id="PS51253"/>
    </source>
</evidence>
<dbReference type="InterPro" id="IPR004875">
    <property type="entry name" value="DDE_SF_endonuclease_dom"/>
</dbReference>
<dbReference type="PROSITE" id="PS51253">
    <property type="entry name" value="HTH_CENPB"/>
    <property type="match status" value="1"/>
</dbReference>
<dbReference type="InterPro" id="IPR009057">
    <property type="entry name" value="Homeodomain-like_sf"/>
</dbReference>
<dbReference type="EMBL" id="VJMH01000164">
    <property type="protein sequence ID" value="KAF0718277.1"/>
    <property type="molecule type" value="Genomic_DNA"/>
</dbReference>
<dbReference type="InterPro" id="IPR050863">
    <property type="entry name" value="CenT-Element_Derived"/>
</dbReference>
<dbReference type="Gene3D" id="1.10.10.60">
    <property type="entry name" value="Homeodomain-like"/>
    <property type="match status" value="1"/>
</dbReference>
<dbReference type="OrthoDB" id="79237at2759"/>
<dbReference type="InterPro" id="IPR006600">
    <property type="entry name" value="HTH_CenpB_DNA-bd_dom"/>
</dbReference>
<accession>A0A485K9I9</accession>
<evidence type="ECO:0000313" key="4">
    <source>
        <dbReference type="EMBL" id="KAF0718277.1"/>
    </source>
</evidence>
<reference evidence="4" key="2">
    <citation type="submission" date="2019-06" db="EMBL/GenBank/DDBJ databases">
        <title>Genomics analysis of Aphanomyces spp. identifies a new class of oomycete effector associated with host adaptation.</title>
        <authorList>
            <person name="Gaulin E."/>
        </authorList>
    </citation>
    <scope>NUCLEOTIDE SEQUENCE</scope>
    <source>
        <strain evidence="4">CBS 578.67</strain>
    </source>
</reference>
<dbReference type="GO" id="GO:0003677">
    <property type="term" value="F:DNA binding"/>
    <property type="evidence" value="ECO:0007669"/>
    <property type="project" value="UniProtKB-KW"/>
</dbReference>
<keyword evidence="6" id="KW-1185">Reference proteome</keyword>
<dbReference type="EMBL" id="CAADRA010000164">
    <property type="protein sequence ID" value="VFT78996.1"/>
    <property type="molecule type" value="Genomic_DNA"/>
</dbReference>
<dbReference type="Pfam" id="PF03184">
    <property type="entry name" value="DDE_1"/>
    <property type="match status" value="1"/>
</dbReference>
<evidence type="ECO:0000256" key="2">
    <source>
        <dbReference type="SAM" id="MobiDB-lite"/>
    </source>
</evidence>
<feature type="domain" description="HTH CENPB-type" evidence="3">
    <location>
        <begin position="101"/>
        <end position="174"/>
    </location>
</feature>
<dbReference type="GO" id="GO:0005634">
    <property type="term" value="C:nucleus"/>
    <property type="evidence" value="ECO:0007669"/>
    <property type="project" value="TreeGrafter"/>
</dbReference>
<sequence length="501" mass="56659">MAGPTDRPAHHRKAPGRPSIKKKARKKPSFKINTFSIAKKLCVINTARDHSIAYASQCFFPGLTGTQQKTAWKRIYRWEQQRQIIQQAASEPSLRQKKSLRPFGTSATLPMEAEEGIVNWVNDLRVDGIPVSHQLLQSRALEVARDLGFSTSEFKGSPSWRKAFMSRWRLSMRARSRSGQLSLEHGEATLAAFSERIRGIVRTHDIDCVYNADQTGINYEYVPKKTIDATGAKTVWIKGSGHEKDRITAMLMADSNGVKYPLFLVMKTAESKIAKVVKENLSTRNGFGRYVWDDIEELHERHPSRLYGNPTAWWNGHISLQFLTYHFGHRRGTAGKPVLLLWDDFSAHFTEEVVALANDLNVLLEKIPPTFTWICQPADVAWMKPFKCTLRRRWVEYLRMAVENHKEGAFQLTPPDRFDLVEWVNTAWDDLPRATIVSGFRKCGLIELAPSADVDSMVEDLAIDAAHVLESLLQCDATGFEELASDLDDVESGDAESSDEA</sequence>
<name>A0A485K9I9_9STRA</name>
<reference evidence="5 6" key="1">
    <citation type="submission" date="2019-03" db="EMBL/GenBank/DDBJ databases">
        <authorList>
            <person name="Gaulin E."/>
            <person name="Dumas B."/>
        </authorList>
    </citation>
    <scope>NUCLEOTIDE SEQUENCE [LARGE SCALE GENOMIC DNA]</scope>
    <source>
        <strain evidence="5">CBS 568.67</strain>
    </source>
</reference>